<dbReference type="GO" id="GO:0042545">
    <property type="term" value="P:cell wall modification"/>
    <property type="evidence" value="ECO:0007669"/>
    <property type="project" value="UniProtKB-UniRule"/>
</dbReference>
<dbReference type="AlphaFoldDB" id="A0A521FDK1"/>
<dbReference type="SUPFAM" id="SSF51126">
    <property type="entry name" value="Pectin lyase-like"/>
    <property type="match status" value="1"/>
</dbReference>
<comment type="catalytic activity">
    <reaction evidence="5">
        <text>[(1-&gt;4)-alpha-D-galacturonosyl methyl ester](n) + n H2O = [(1-&gt;4)-alpha-D-galacturonosyl](n) + n methanol + n H(+)</text>
        <dbReference type="Rhea" id="RHEA:22380"/>
        <dbReference type="Rhea" id="RHEA-COMP:14570"/>
        <dbReference type="Rhea" id="RHEA-COMP:14573"/>
        <dbReference type="ChEBI" id="CHEBI:15377"/>
        <dbReference type="ChEBI" id="CHEBI:15378"/>
        <dbReference type="ChEBI" id="CHEBI:17790"/>
        <dbReference type="ChEBI" id="CHEBI:140522"/>
        <dbReference type="ChEBI" id="CHEBI:140523"/>
        <dbReference type="EC" id="3.1.1.11"/>
    </reaction>
</comment>
<keyword evidence="3 5" id="KW-0063">Aspartyl esterase</keyword>
<dbReference type="EMBL" id="FXTP01000017">
    <property type="protein sequence ID" value="SMO94223.1"/>
    <property type="molecule type" value="Genomic_DNA"/>
</dbReference>
<dbReference type="EC" id="3.1.1.11" evidence="5"/>
<evidence type="ECO:0000313" key="8">
    <source>
        <dbReference type="Proteomes" id="UP000317557"/>
    </source>
</evidence>
<dbReference type="PROSITE" id="PS00800">
    <property type="entry name" value="PECTINESTERASE_1"/>
    <property type="match status" value="1"/>
</dbReference>
<sequence>MSKRKLHNATHPELHPTATARLMNGLGQWGRNHSSDRLRAVRQSASIFLVMILFVLPAPLQAQIQTEYTVAKDGSGDFTSIQAAVDASKSFPPERITIYIKNGVYKEKVKVHSWNTYLTFEGESRDSTIITWDDYFDKIDRGRNSTFHTYTLLVEGNDFRAKNLTIENTAGEVGQAVALHLDADRVSIQNCKLLGNQDTVYLAGEGKRQYFNDCYIEGTTDFIFGGATAWFEDCRIHSKRDSYITAASTHQNQEYGFVFNNCRLTAEENVDKVYLGRPWRDHAKTVFMRCEMGSHVQPTGWHNWDKPEAEETVFYAEYENSGPGYQPMMRVNWSRQLSFEEAQKYTIGNVFDGWMPPMNE</sequence>
<proteinExistence type="inferred from homology"/>
<dbReference type="GO" id="GO:0009279">
    <property type="term" value="C:cell outer membrane"/>
    <property type="evidence" value="ECO:0007669"/>
    <property type="project" value="TreeGrafter"/>
</dbReference>
<comment type="similarity">
    <text evidence="1">Belongs to the pectinesterase family.</text>
</comment>
<evidence type="ECO:0000256" key="1">
    <source>
        <dbReference type="ARBA" id="ARBA00008891"/>
    </source>
</evidence>
<name>A0A521FDK1_9BACT</name>
<keyword evidence="8" id="KW-1185">Reference proteome</keyword>
<dbReference type="InterPro" id="IPR018040">
    <property type="entry name" value="Pectinesterase_Tyr_AS"/>
</dbReference>
<dbReference type="PANTHER" id="PTHR31321:SF57">
    <property type="entry name" value="PECTINESTERASE 53-RELATED"/>
    <property type="match status" value="1"/>
</dbReference>
<evidence type="ECO:0000313" key="7">
    <source>
        <dbReference type="EMBL" id="SMO94223.1"/>
    </source>
</evidence>
<protein>
    <recommendedName>
        <fullName evidence="5">Pectinesterase</fullName>
        <ecNumber evidence="5">3.1.1.11</ecNumber>
    </recommendedName>
</protein>
<dbReference type="GO" id="GO:0045490">
    <property type="term" value="P:pectin catabolic process"/>
    <property type="evidence" value="ECO:0007669"/>
    <property type="project" value="UniProtKB-UniRule"/>
</dbReference>
<dbReference type="InterPro" id="IPR033131">
    <property type="entry name" value="Pectinesterase_Asp_AS"/>
</dbReference>
<dbReference type="PANTHER" id="PTHR31321">
    <property type="entry name" value="ACYL-COA THIOESTER HYDROLASE YBHC-RELATED"/>
    <property type="match status" value="1"/>
</dbReference>
<accession>A0A521FDK1</accession>
<evidence type="ECO:0000256" key="3">
    <source>
        <dbReference type="ARBA" id="ARBA00023085"/>
    </source>
</evidence>
<dbReference type="Pfam" id="PF01095">
    <property type="entry name" value="Pectinesterase"/>
    <property type="match status" value="1"/>
</dbReference>
<evidence type="ECO:0000256" key="2">
    <source>
        <dbReference type="ARBA" id="ARBA00022801"/>
    </source>
</evidence>
<keyword evidence="2 5" id="KW-0378">Hydrolase</keyword>
<dbReference type="InterPro" id="IPR000070">
    <property type="entry name" value="Pectinesterase_cat"/>
</dbReference>
<organism evidence="7 8">
    <name type="scientific">Gracilimonas mengyeensis</name>
    <dbReference type="NCBI Taxonomy" id="1302730"/>
    <lineage>
        <taxon>Bacteria</taxon>
        <taxon>Pseudomonadati</taxon>
        <taxon>Balneolota</taxon>
        <taxon>Balneolia</taxon>
        <taxon>Balneolales</taxon>
        <taxon>Balneolaceae</taxon>
        <taxon>Gracilimonas</taxon>
    </lineage>
</organism>
<evidence type="ECO:0000256" key="4">
    <source>
        <dbReference type="PROSITE-ProRule" id="PRU10040"/>
    </source>
</evidence>
<dbReference type="PROSITE" id="PS00503">
    <property type="entry name" value="PECTINESTERASE_2"/>
    <property type="match status" value="1"/>
</dbReference>
<feature type="active site" evidence="4">
    <location>
        <position position="221"/>
    </location>
</feature>
<comment type="pathway">
    <text evidence="5">Glycan metabolism; pectin degradation; 2-dehydro-3-deoxy-D-gluconate from pectin: step 1/5.</text>
</comment>
<gene>
    <name evidence="7" type="ORF">SAMN06265219_11773</name>
</gene>
<evidence type="ECO:0000259" key="6">
    <source>
        <dbReference type="Pfam" id="PF01095"/>
    </source>
</evidence>
<dbReference type="Gene3D" id="2.160.20.10">
    <property type="entry name" value="Single-stranded right-handed beta-helix, Pectin lyase-like"/>
    <property type="match status" value="1"/>
</dbReference>
<evidence type="ECO:0000256" key="5">
    <source>
        <dbReference type="RuleBase" id="RU000589"/>
    </source>
</evidence>
<dbReference type="InterPro" id="IPR012334">
    <property type="entry name" value="Pectin_lyas_fold"/>
</dbReference>
<dbReference type="GO" id="GO:0030599">
    <property type="term" value="F:pectinesterase activity"/>
    <property type="evidence" value="ECO:0007669"/>
    <property type="project" value="UniProtKB-UniRule"/>
</dbReference>
<dbReference type="InterPro" id="IPR011050">
    <property type="entry name" value="Pectin_lyase_fold/virulence"/>
</dbReference>
<dbReference type="Proteomes" id="UP000317557">
    <property type="component" value="Unassembled WGS sequence"/>
</dbReference>
<dbReference type="UniPathway" id="UPA00545">
    <property type="reaction ID" value="UER00823"/>
</dbReference>
<reference evidence="7 8" key="1">
    <citation type="submission" date="2017-05" db="EMBL/GenBank/DDBJ databases">
        <authorList>
            <person name="Varghese N."/>
            <person name="Submissions S."/>
        </authorList>
    </citation>
    <scope>NUCLEOTIDE SEQUENCE [LARGE SCALE GENOMIC DNA]</scope>
    <source>
        <strain evidence="7 8">DSM 21985</strain>
    </source>
</reference>
<feature type="domain" description="Pectinesterase catalytic" evidence="6">
    <location>
        <begin position="69"/>
        <end position="352"/>
    </location>
</feature>